<keyword evidence="1" id="KW-1133">Transmembrane helix</keyword>
<keyword evidence="1" id="KW-0812">Transmembrane</keyword>
<evidence type="ECO:0000313" key="2">
    <source>
        <dbReference type="EMBL" id="AJG97992.1"/>
    </source>
</evidence>
<dbReference type="AlphaFoldDB" id="A0A0B5QJ66"/>
<gene>
    <name evidence="3" type="ORF">BCD95_004562</name>
    <name evidence="2" type="ORF">LF65_01380</name>
</gene>
<reference evidence="2" key="2">
    <citation type="submission" date="2016-02" db="EMBL/GenBank/DDBJ databases">
        <title>Genome sequence of Clostridium beijerinckii strain 59B.</title>
        <authorList>
            <person name="Little G.T."/>
            <person name="Minton N.P."/>
        </authorList>
    </citation>
    <scope>NUCLEOTIDE SEQUENCE</scope>
    <source>
        <strain evidence="2">NCIMB 14988</strain>
    </source>
</reference>
<dbReference type="STRING" id="1520.LF65_01380"/>
<protein>
    <submittedName>
        <fullName evidence="2">Uncharacterized protein</fullName>
    </submittedName>
</protein>
<dbReference type="OrthoDB" id="9799090at2"/>
<dbReference type="EMBL" id="JABTDW010000001">
    <property type="protein sequence ID" value="NSB16303.1"/>
    <property type="molecule type" value="Genomic_DNA"/>
</dbReference>
<sequence>MKNITHYLLVSFILILLSFIMFFIHYLVFGQLENTIYYSFMSLCFIPINILVVTLVFDKLVERRTKLERLSKLNMLVGLFFSDIGFTLLEIIVAGDANIQYLNLDFTDLKTSNNKLKSYEHIIAFEKINYPRLEKLVLGSRDILSNLISNENILEHETFADLLMSLMHLRDEIVFLQYKTLTKDDSTHIKGDICRVYRALTSQWINYLSHLKQFYPYQYNGAIKFNPFTVTSR</sequence>
<organism evidence="2 4">
    <name type="scientific">Clostridium beijerinckii</name>
    <name type="common">Clostridium MP</name>
    <dbReference type="NCBI Taxonomy" id="1520"/>
    <lineage>
        <taxon>Bacteria</taxon>
        <taxon>Bacillati</taxon>
        <taxon>Bacillota</taxon>
        <taxon>Clostridia</taxon>
        <taxon>Eubacteriales</taxon>
        <taxon>Clostridiaceae</taxon>
        <taxon>Clostridium</taxon>
    </lineage>
</organism>
<dbReference type="EMBL" id="CP010086">
    <property type="protein sequence ID" value="AJG97992.1"/>
    <property type="molecule type" value="Genomic_DNA"/>
</dbReference>
<evidence type="ECO:0000256" key="1">
    <source>
        <dbReference type="SAM" id="Phobius"/>
    </source>
</evidence>
<feature type="transmembrane region" description="Helical" evidence="1">
    <location>
        <begin position="7"/>
        <end position="29"/>
    </location>
</feature>
<reference evidence="4" key="1">
    <citation type="submission" date="2014-12" db="EMBL/GenBank/DDBJ databases">
        <title>Genome sequence of Clostridium beijerinckii strain 59B.</title>
        <authorList>
            <person name="Little G.T."/>
            <person name="Minton N.P."/>
        </authorList>
    </citation>
    <scope>NUCLEOTIDE SEQUENCE [LARGE SCALE GENOMIC DNA]</scope>
    <source>
        <strain evidence="4">59B</strain>
    </source>
</reference>
<feature type="transmembrane region" description="Helical" evidence="1">
    <location>
        <begin position="73"/>
        <end position="94"/>
    </location>
</feature>
<reference evidence="3" key="3">
    <citation type="submission" date="2020-06" db="EMBL/GenBank/DDBJ databases">
        <title>Genomic insights into acetone-butanol-ethanol (ABE) fermentation by sequencing solventogenic clostridia strains.</title>
        <authorList>
            <person name="Brown S."/>
        </authorList>
    </citation>
    <scope>NUCLEOTIDE SEQUENCE</scope>
    <source>
        <strain evidence="3">DJ123</strain>
    </source>
</reference>
<dbReference type="Proteomes" id="UP000822184">
    <property type="component" value="Unassembled WGS sequence"/>
</dbReference>
<evidence type="ECO:0000313" key="4">
    <source>
        <dbReference type="Proteomes" id="UP000031866"/>
    </source>
</evidence>
<dbReference type="RefSeq" id="WP_023976673.1">
    <property type="nucleotide sequence ID" value="NZ_CP010086.2"/>
</dbReference>
<proteinExistence type="predicted"/>
<dbReference type="Proteomes" id="UP000031866">
    <property type="component" value="Chromosome"/>
</dbReference>
<accession>A0A0B5QJ66</accession>
<dbReference type="KEGG" id="cbei:LF65_01380"/>
<keyword evidence="1" id="KW-0472">Membrane</keyword>
<feature type="transmembrane region" description="Helical" evidence="1">
    <location>
        <begin position="35"/>
        <end position="61"/>
    </location>
</feature>
<evidence type="ECO:0000313" key="3">
    <source>
        <dbReference type="EMBL" id="NSB16303.1"/>
    </source>
</evidence>
<name>A0A0B5QJ66_CLOBE</name>